<keyword evidence="2" id="KW-0808">Transferase</keyword>
<dbReference type="InterPro" id="IPR000182">
    <property type="entry name" value="GNAT_dom"/>
</dbReference>
<dbReference type="PROSITE" id="PS51186">
    <property type="entry name" value="GNAT"/>
    <property type="match status" value="1"/>
</dbReference>
<name>A0A0Q9YAK7_9GAMM</name>
<dbReference type="GO" id="GO:0016747">
    <property type="term" value="F:acyltransferase activity, transferring groups other than amino-acyl groups"/>
    <property type="evidence" value="ECO:0007669"/>
    <property type="project" value="InterPro"/>
</dbReference>
<gene>
    <name evidence="3" type="ORF">HT99x_015430</name>
    <name evidence="2" type="ORF">HT99x_03154</name>
</gene>
<comment type="caution">
    <text evidence="2">The sequence shown here is derived from an EMBL/GenBank/DDBJ whole genome shotgun (WGS) entry which is preliminary data.</text>
</comment>
<proteinExistence type="predicted"/>
<dbReference type="Proteomes" id="UP000051497">
    <property type="component" value="Unassembled WGS sequence"/>
</dbReference>
<reference evidence="3" key="3">
    <citation type="submission" date="2021-06" db="EMBL/GenBank/DDBJ databases">
        <title>Genomic Description and Analysis of Intracellular Bacteria, Candidatus Berkiella cookevillensis and Candidatus Berkiella aquae.</title>
        <authorList>
            <person name="Kidane D.T."/>
            <person name="Mehari Y.T."/>
            <person name="Rice F.C."/>
            <person name="Arivett B.A."/>
            <person name="Farone A.L."/>
            <person name="Berk S.G."/>
            <person name="Farone M.B."/>
        </authorList>
    </citation>
    <scope>NUCLEOTIDE SEQUENCE</scope>
    <source>
        <strain evidence="3">HT99</strain>
    </source>
</reference>
<reference evidence="3" key="2">
    <citation type="journal article" date="2016" name="Genome Announc.">
        <title>Draft Genome Sequences of Two Novel Amoeba-Resistant Intranuclear Bacteria, 'Candidatus Berkiella cookevillensis' and 'Candidatus Berkiella aquae'.</title>
        <authorList>
            <person name="Mehari Y.T."/>
            <person name="Arivett B.A."/>
            <person name="Farone A.L."/>
            <person name="Gunderson J.H."/>
            <person name="Farone M.B."/>
        </authorList>
    </citation>
    <scope>NUCLEOTIDE SEQUENCE</scope>
    <source>
        <strain evidence="3">HT99</strain>
    </source>
</reference>
<dbReference type="Gene3D" id="3.40.630.30">
    <property type="match status" value="1"/>
</dbReference>
<evidence type="ECO:0000313" key="2">
    <source>
        <dbReference type="EMBL" id="KRG17717.1"/>
    </source>
</evidence>
<feature type="domain" description="N-acetyltransferase" evidence="1">
    <location>
        <begin position="5"/>
        <end position="155"/>
    </location>
</feature>
<dbReference type="SUPFAM" id="SSF55729">
    <property type="entry name" value="Acyl-CoA N-acyltransferases (Nat)"/>
    <property type="match status" value="1"/>
</dbReference>
<dbReference type="RefSeq" id="WP_158003431.1">
    <property type="nucleotide sequence ID" value="NZ_LKAJ02000003.1"/>
</dbReference>
<dbReference type="EMBL" id="LKAJ02000003">
    <property type="protein sequence ID" value="MCS5712830.1"/>
    <property type="molecule type" value="Genomic_DNA"/>
</dbReference>
<dbReference type="OrthoDB" id="9803772at2"/>
<dbReference type="EMBL" id="LKAJ01000025">
    <property type="protein sequence ID" value="KRG17717.1"/>
    <property type="molecule type" value="Genomic_DNA"/>
</dbReference>
<organism evidence="2">
    <name type="scientific">Candidatus Berkiella aquae</name>
    <dbReference type="NCBI Taxonomy" id="295108"/>
    <lineage>
        <taxon>Bacteria</taxon>
        <taxon>Pseudomonadati</taxon>
        <taxon>Pseudomonadota</taxon>
        <taxon>Gammaproteobacteria</taxon>
        <taxon>Candidatus Berkiellales</taxon>
        <taxon>Candidatus Berkiellaceae</taxon>
        <taxon>Candidatus Berkiella</taxon>
    </lineage>
</organism>
<evidence type="ECO:0000259" key="1">
    <source>
        <dbReference type="PROSITE" id="PS51186"/>
    </source>
</evidence>
<dbReference type="InterPro" id="IPR016181">
    <property type="entry name" value="Acyl_CoA_acyltransferase"/>
</dbReference>
<evidence type="ECO:0000313" key="4">
    <source>
        <dbReference type="Proteomes" id="UP000051497"/>
    </source>
</evidence>
<evidence type="ECO:0000313" key="3">
    <source>
        <dbReference type="EMBL" id="MCS5712830.1"/>
    </source>
</evidence>
<dbReference type="AlphaFoldDB" id="A0A0Q9YAK7"/>
<protein>
    <submittedName>
        <fullName evidence="3">GNAT family N-acetyltransferase</fullName>
    </submittedName>
    <submittedName>
        <fullName evidence="2">TDP-fucosamine acetyltransferase</fullName>
    </submittedName>
</protein>
<dbReference type="Pfam" id="PF00583">
    <property type="entry name" value="Acetyltransf_1"/>
    <property type="match status" value="1"/>
</dbReference>
<dbReference type="CDD" id="cd04301">
    <property type="entry name" value="NAT_SF"/>
    <property type="match status" value="1"/>
</dbReference>
<accession>A0A0Q9YAK7</accession>
<dbReference type="STRING" id="295108.HT99x_03154"/>
<keyword evidence="4" id="KW-1185">Reference proteome</keyword>
<reference evidence="2" key="1">
    <citation type="submission" date="2015-09" db="EMBL/GenBank/DDBJ databases">
        <title>Draft Genome Sequences of Two Novel Amoeba-resistant Intranuclear Bacteria, Candidatus Berkiella cookevillensis and Candidatus Berkiella aquae.</title>
        <authorList>
            <person name="Mehari Y.T."/>
            <person name="Arivett B.A."/>
            <person name="Farone A.L."/>
            <person name="Gunderson J.H."/>
            <person name="Farone M.B."/>
        </authorList>
    </citation>
    <scope>NUCLEOTIDE SEQUENCE [LARGE SCALE GENOMIC DNA]</scope>
    <source>
        <strain evidence="2">HT99</strain>
    </source>
</reference>
<sequence length="155" mass="18079">MNINVDIQKIDPVVAEKICRQLTAGLPEWFGIPEANERYANGCLERTSFCAKLDNKIVGLIVLEFPFPNNANIYWMAVDKSYHHQGIGALLMKFAENYCFEHKIYTMTVETLSPKHNDPHYLKTYQFYEHNGFKPLFELQPYGPDHTMCYLLRKI</sequence>